<dbReference type="EC" id="7.1.2.2" evidence="16"/>
<dbReference type="InterPro" id="IPR023366">
    <property type="entry name" value="ATP_synth_asu-like_sf"/>
</dbReference>
<dbReference type="PANTHER" id="PTHR48082:SF2">
    <property type="entry name" value="ATP SYNTHASE SUBUNIT ALPHA, MITOCHONDRIAL"/>
    <property type="match status" value="1"/>
</dbReference>
<evidence type="ECO:0000256" key="5">
    <source>
        <dbReference type="ARBA" id="ARBA00022519"/>
    </source>
</evidence>
<comment type="subunit">
    <text evidence="15">F-type ATPases have 2 components, CF(1) - the catalytic core - and CF(0) - the membrane proton channel. CF(1) has five subunits: alpha(3), beta(3), gamma(1), delta(1), epsilon(1). CF(0) has four main subunits: a(1), b(1), b'(1) and c(9-12).</text>
</comment>
<evidence type="ECO:0000256" key="13">
    <source>
        <dbReference type="ARBA" id="ARBA00023310"/>
    </source>
</evidence>
<evidence type="ECO:0000313" key="20">
    <source>
        <dbReference type="EMBL" id="RUO27006.1"/>
    </source>
</evidence>
<dbReference type="InterPro" id="IPR004100">
    <property type="entry name" value="ATPase_F1/V1/A1_a/bsu_N"/>
</dbReference>
<dbReference type="InterPro" id="IPR033732">
    <property type="entry name" value="ATP_synth_F1_a_nt-bd_dom"/>
</dbReference>
<evidence type="ECO:0000259" key="19">
    <source>
        <dbReference type="Pfam" id="PF02874"/>
    </source>
</evidence>
<evidence type="ECO:0000313" key="21">
    <source>
        <dbReference type="Proteomes" id="UP000288293"/>
    </source>
</evidence>
<dbReference type="CDD" id="cd18113">
    <property type="entry name" value="ATP-synt_F1_alpha_C"/>
    <property type="match status" value="1"/>
</dbReference>
<dbReference type="CDD" id="cd18116">
    <property type="entry name" value="ATP-synt_F1_alpha_N"/>
    <property type="match status" value="1"/>
</dbReference>
<sequence length="513" mass="55412">MQLNSNEIAELIKKRIDQFEVVSEARNEGTIIAVTDGIIRINGLADCMQGEMIELPGNRYAIALNLERDSVGAVVMGPYADLQEGVKVQSTGRVLEVPVGEALLGRVVNTLGAPIDGKGAIDAAGFEPVEKIAPGVIERQAVDQPIQTGYKSIDAMIPVGRGQRELIIGDRQTGKTAIAVDAIINQKNSGVKCVYVAIGQKASTIANVVRKLEEHGALDHTIIVAASASESAALQFLAPYAGCTMGEFFRDRGEDALIIYDDLSKQAVAYRQISLLLRRPPGREAFPGDVFYLHSRLLERASRVNENYVEKATNGKVKGKTGSLTALPIIETLAGDVSAFVPTNVISITDGQIFLETDLFNAGIRPAVNAGISVSRIGGAAQTKIVKKLGGGIRLALAQYRELAAFAQFASDLDEATRAQLEHGQRVTELMKQNQYKPMSVAEMAVSIYTAEKGFLKDVELNKILAFEEALISYMNSEHAELMATINETGNYNDDIDGQLKAAVEKFKSTQTW</sequence>
<comment type="caution">
    <text evidence="20">The sequence shown here is derived from an EMBL/GenBank/DDBJ whole genome shotgun (WGS) entry which is preliminary data.</text>
</comment>
<evidence type="ECO:0000259" key="18">
    <source>
        <dbReference type="Pfam" id="PF00306"/>
    </source>
</evidence>
<evidence type="ECO:0000256" key="7">
    <source>
        <dbReference type="ARBA" id="ARBA00022781"/>
    </source>
</evidence>
<comment type="catalytic activity">
    <reaction evidence="16">
        <text>ATP + H2O + 4 H(+)(in) = ADP + phosphate + 5 H(+)(out)</text>
        <dbReference type="Rhea" id="RHEA:57720"/>
        <dbReference type="ChEBI" id="CHEBI:15377"/>
        <dbReference type="ChEBI" id="CHEBI:15378"/>
        <dbReference type="ChEBI" id="CHEBI:30616"/>
        <dbReference type="ChEBI" id="CHEBI:43474"/>
        <dbReference type="ChEBI" id="CHEBI:456216"/>
        <dbReference type="EC" id="7.1.2.2"/>
    </reaction>
</comment>
<comment type="subcellular location">
    <subcellularLocation>
        <location evidence="16">Cell membrane</location>
        <topology evidence="16">Peripheral membrane protein</topology>
    </subcellularLocation>
    <subcellularLocation>
        <location evidence="2">Membrane</location>
        <topology evidence="2">Peripheral membrane protein</topology>
    </subcellularLocation>
</comment>
<keyword evidence="8 16" id="KW-0067">ATP-binding</keyword>
<evidence type="ECO:0000256" key="1">
    <source>
        <dbReference type="ARBA" id="ARBA00003784"/>
    </source>
</evidence>
<dbReference type="NCBIfam" id="NF009884">
    <property type="entry name" value="PRK13343.1"/>
    <property type="match status" value="1"/>
</dbReference>
<evidence type="ECO:0000256" key="11">
    <source>
        <dbReference type="ARBA" id="ARBA00023136"/>
    </source>
</evidence>
<dbReference type="GO" id="GO:0046933">
    <property type="term" value="F:proton-transporting ATP synthase activity, rotational mechanism"/>
    <property type="evidence" value="ECO:0007669"/>
    <property type="project" value="UniProtKB-UniRule"/>
</dbReference>
<dbReference type="GO" id="GO:0005886">
    <property type="term" value="C:plasma membrane"/>
    <property type="evidence" value="ECO:0007669"/>
    <property type="project" value="UniProtKB-SubCell"/>
</dbReference>
<evidence type="ECO:0000259" key="17">
    <source>
        <dbReference type="Pfam" id="PF00006"/>
    </source>
</evidence>
<dbReference type="OrthoDB" id="9803053at2"/>
<feature type="binding site" evidence="16">
    <location>
        <begin position="169"/>
        <end position="176"/>
    </location>
    <ligand>
        <name>ATP</name>
        <dbReference type="ChEBI" id="CHEBI:30616"/>
    </ligand>
</feature>
<comment type="function">
    <text evidence="1 16">Produces ATP from ADP in the presence of a proton gradient across the membrane. The alpha chain is a regulatory subunit.</text>
</comment>
<dbReference type="GO" id="GO:0005524">
    <property type="term" value="F:ATP binding"/>
    <property type="evidence" value="ECO:0007669"/>
    <property type="project" value="UniProtKB-UniRule"/>
</dbReference>
<dbReference type="PANTHER" id="PTHR48082">
    <property type="entry name" value="ATP SYNTHASE SUBUNIT ALPHA, MITOCHONDRIAL"/>
    <property type="match status" value="1"/>
</dbReference>
<dbReference type="Pfam" id="PF02874">
    <property type="entry name" value="ATP-synt_ab_N"/>
    <property type="match status" value="1"/>
</dbReference>
<reference evidence="20 21" key="1">
    <citation type="journal article" date="2011" name="Front. Microbiol.">
        <title>Genomic signatures of strain selection and enhancement in Bacillus atrophaeus var. globigii, a historical biowarfare simulant.</title>
        <authorList>
            <person name="Gibbons H.S."/>
            <person name="Broomall S.M."/>
            <person name="McNew L.A."/>
            <person name="Daligault H."/>
            <person name="Chapman C."/>
            <person name="Bruce D."/>
            <person name="Karavis M."/>
            <person name="Krepps M."/>
            <person name="McGregor P.A."/>
            <person name="Hong C."/>
            <person name="Park K.H."/>
            <person name="Akmal A."/>
            <person name="Feldman A."/>
            <person name="Lin J.S."/>
            <person name="Chang W.E."/>
            <person name="Higgs B.W."/>
            <person name="Demirev P."/>
            <person name="Lindquist J."/>
            <person name="Liem A."/>
            <person name="Fochler E."/>
            <person name="Read T.D."/>
            <person name="Tapia R."/>
            <person name="Johnson S."/>
            <person name="Bishop-Lilly K.A."/>
            <person name="Detter C."/>
            <person name="Han C."/>
            <person name="Sozhamannan S."/>
            <person name="Rosenzweig C.N."/>
            <person name="Skowronski E.W."/>
        </authorList>
    </citation>
    <scope>NUCLEOTIDE SEQUENCE [LARGE SCALE GENOMIC DNA]</scope>
    <source>
        <strain evidence="20 21">MLST1</strain>
    </source>
</reference>
<keyword evidence="3 16" id="KW-0813">Transport</keyword>
<accession>A0A432WAJ9</accession>
<evidence type="ECO:0000256" key="10">
    <source>
        <dbReference type="ARBA" id="ARBA00023065"/>
    </source>
</evidence>
<evidence type="ECO:0000256" key="6">
    <source>
        <dbReference type="ARBA" id="ARBA00022741"/>
    </source>
</evidence>
<keyword evidence="21" id="KW-1185">Reference proteome</keyword>
<evidence type="ECO:0000256" key="14">
    <source>
        <dbReference type="ARBA" id="ARBA00024342"/>
    </source>
</evidence>
<keyword evidence="13 16" id="KW-0066">ATP synthesis</keyword>
<organism evidence="20 21">
    <name type="scientific">Aliidiomarina minuta</name>
    <dbReference type="NCBI Taxonomy" id="880057"/>
    <lineage>
        <taxon>Bacteria</taxon>
        <taxon>Pseudomonadati</taxon>
        <taxon>Pseudomonadota</taxon>
        <taxon>Gammaproteobacteria</taxon>
        <taxon>Alteromonadales</taxon>
        <taxon>Idiomarinaceae</taxon>
        <taxon>Aliidiomarina</taxon>
    </lineage>
</organism>
<evidence type="ECO:0000256" key="8">
    <source>
        <dbReference type="ARBA" id="ARBA00022840"/>
    </source>
</evidence>
<dbReference type="InterPro" id="IPR038376">
    <property type="entry name" value="ATP_synth_asu_C_sf"/>
</dbReference>
<feature type="domain" description="ATP synthase alpha subunit C-terminal" evidence="18">
    <location>
        <begin position="382"/>
        <end position="507"/>
    </location>
</feature>
<dbReference type="FunFam" id="2.40.30.20:FF:000001">
    <property type="entry name" value="ATP synthase subunit alpha"/>
    <property type="match status" value="1"/>
</dbReference>
<evidence type="ECO:0000256" key="12">
    <source>
        <dbReference type="ARBA" id="ARBA00023196"/>
    </source>
</evidence>
<dbReference type="InterPro" id="IPR000793">
    <property type="entry name" value="ATP_synth_asu_C"/>
</dbReference>
<dbReference type="SUPFAM" id="SSF50615">
    <property type="entry name" value="N-terminal domain of alpha and beta subunits of F1 ATP synthase"/>
    <property type="match status" value="1"/>
</dbReference>
<evidence type="ECO:0000256" key="16">
    <source>
        <dbReference type="HAMAP-Rule" id="MF_01346"/>
    </source>
</evidence>
<evidence type="ECO:0000256" key="2">
    <source>
        <dbReference type="ARBA" id="ARBA00004170"/>
    </source>
</evidence>
<dbReference type="Proteomes" id="UP000288293">
    <property type="component" value="Unassembled WGS sequence"/>
</dbReference>
<dbReference type="RefSeq" id="WP_126803818.1">
    <property type="nucleotide sequence ID" value="NZ_PIPL01000001.1"/>
</dbReference>
<proteinExistence type="inferred from homology"/>
<keyword evidence="7 16" id="KW-0375">Hydrogen ion transport</keyword>
<keyword evidence="9 16" id="KW-1278">Translocase</keyword>
<dbReference type="Gene3D" id="3.40.50.300">
    <property type="entry name" value="P-loop containing nucleotide triphosphate hydrolases"/>
    <property type="match status" value="1"/>
</dbReference>
<dbReference type="InterPro" id="IPR036121">
    <property type="entry name" value="ATPase_F1/V1/A1_a/bsu_N_sf"/>
</dbReference>
<evidence type="ECO:0000256" key="9">
    <source>
        <dbReference type="ARBA" id="ARBA00022967"/>
    </source>
</evidence>
<dbReference type="GO" id="GO:0045259">
    <property type="term" value="C:proton-transporting ATP synthase complex"/>
    <property type="evidence" value="ECO:0007669"/>
    <property type="project" value="UniProtKB-KW"/>
</dbReference>
<dbReference type="NCBIfam" id="TIGR00962">
    <property type="entry name" value="atpA"/>
    <property type="match status" value="1"/>
</dbReference>
<keyword evidence="10 16" id="KW-0406">Ion transport</keyword>
<feature type="domain" description="ATPase F1/V1/A1 complex alpha/beta subunit nucleotide-binding" evidence="17">
    <location>
        <begin position="149"/>
        <end position="375"/>
    </location>
</feature>
<dbReference type="SUPFAM" id="SSF52540">
    <property type="entry name" value="P-loop containing nucleoside triphosphate hydrolases"/>
    <property type="match status" value="1"/>
</dbReference>
<dbReference type="InterPro" id="IPR000194">
    <property type="entry name" value="ATPase_F1/V1/A1_a/bsu_nucl-bd"/>
</dbReference>
<dbReference type="EMBL" id="PIPL01000001">
    <property type="protein sequence ID" value="RUO27006.1"/>
    <property type="molecule type" value="Genomic_DNA"/>
</dbReference>
<dbReference type="FunFam" id="3.40.50.300:FF:000002">
    <property type="entry name" value="ATP synthase subunit alpha"/>
    <property type="match status" value="1"/>
</dbReference>
<evidence type="ECO:0000256" key="4">
    <source>
        <dbReference type="ARBA" id="ARBA00022475"/>
    </source>
</evidence>
<dbReference type="Gene3D" id="1.20.150.20">
    <property type="entry name" value="ATP synthase alpha/beta chain, C-terminal domain"/>
    <property type="match status" value="1"/>
</dbReference>
<dbReference type="Pfam" id="PF00306">
    <property type="entry name" value="ATP-synt_ab_C"/>
    <property type="match status" value="1"/>
</dbReference>
<evidence type="ECO:0000256" key="15">
    <source>
        <dbReference type="ARBA" id="ARBA00026013"/>
    </source>
</evidence>
<comment type="similarity">
    <text evidence="14">Belongs to the ATPase alpha/beta chains family. T3SS ATPase subfamily.</text>
</comment>
<keyword evidence="4 16" id="KW-1003">Cell membrane</keyword>
<dbReference type="CDD" id="cd01132">
    <property type="entry name" value="F1-ATPase_alpha_CD"/>
    <property type="match status" value="1"/>
</dbReference>
<keyword evidence="6 16" id="KW-0547">Nucleotide-binding</keyword>
<dbReference type="GO" id="GO:0043531">
    <property type="term" value="F:ADP binding"/>
    <property type="evidence" value="ECO:0007669"/>
    <property type="project" value="TreeGrafter"/>
</dbReference>
<gene>
    <name evidence="16 20" type="primary">atpA</name>
    <name evidence="20" type="ORF">CWE09_10030</name>
</gene>
<name>A0A432WAJ9_9GAMM</name>
<dbReference type="Gene3D" id="2.40.30.20">
    <property type="match status" value="1"/>
</dbReference>
<dbReference type="FunFam" id="1.20.150.20:FF:000001">
    <property type="entry name" value="ATP synthase subunit alpha"/>
    <property type="match status" value="1"/>
</dbReference>
<dbReference type="InterPro" id="IPR027417">
    <property type="entry name" value="P-loop_NTPase"/>
</dbReference>
<evidence type="ECO:0000256" key="3">
    <source>
        <dbReference type="ARBA" id="ARBA00022448"/>
    </source>
</evidence>
<dbReference type="SUPFAM" id="SSF47917">
    <property type="entry name" value="C-terminal domain of alpha and beta subunits of F1 ATP synthase"/>
    <property type="match status" value="1"/>
</dbReference>
<feature type="site" description="Required for activity" evidence="16">
    <location>
        <position position="373"/>
    </location>
</feature>
<dbReference type="HAMAP" id="MF_01346">
    <property type="entry name" value="ATP_synth_alpha_bact"/>
    <property type="match status" value="1"/>
</dbReference>
<protein>
    <recommendedName>
        <fullName evidence="16">ATP synthase subunit alpha</fullName>
        <ecNumber evidence="16">7.1.2.2</ecNumber>
    </recommendedName>
    <alternativeName>
        <fullName evidence="16">ATP synthase F1 sector subunit alpha</fullName>
    </alternativeName>
    <alternativeName>
        <fullName evidence="16">F-ATPase subunit alpha</fullName>
    </alternativeName>
</protein>
<dbReference type="InterPro" id="IPR020003">
    <property type="entry name" value="ATPase_a/bsu_AS"/>
</dbReference>
<keyword evidence="5" id="KW-0997">Cell inner membrane</keyword>
<dbReference type="InterPro" id="IPR005294">
    <property type="entry name" value="ATP_synth_F1_asu"/>
</dbReference>
<dbReference type="PROSITE" id="PS00152">
    <property type="entry name" value="ATPASE_ALPHA_BETA"/>
    <property type="match status" value="1"/>
</dbReference>
<dbReference type="AlphaFoldDB" id="A0A432WAJ9"/>
<keyword evidence="12 16" id="KW-0139">CF(1)</keyword>
<keyword evidence="11 16" id="KW-0472">Membrane</keyword>
<dbReference type="Pfam" id="PF00006">
    <property type="entry name" value="ATP-synt_ab"/>
    <property type="match status" value="1"/>
</dbReference>
<feature type="domain" description="ATPase F1/V1/A1 complex alpha/beta subunit N-terminal" evidence="19">
    <location>
        <begin position="28"/>
        <end position="92"/>
    </location>
</feature>